<gene>
    <name evidence="5" type="primary">LOC106151326</name>
</gene>
<evidence type="ECO:0000256" key="1">
    <source>
        <dbReference type="ARBA" id="ARBA00005771"/>
    </source>
</evidence>
<evidence type="ECO:0000256" key="2">
    <source>
        <dbReference type="ARBA" id="ARBA00022679"/>
    </source>
</evidence>
<dbReference type="Pfam" id="PF00685">
    <property type="entry name" value="Sulfotransfer_1"/>
    <property type="match status" value="1"/>
</dbReference>
<organism evidence="4 5">
    <name type="scientific">Lingula anatina</name>
    <name type="common">Brachiopod</name>
    <name type="synonym">Lingula unguis</name>
    <dbReference type="NCBI Taxonomy" id="7574"/>
    <lineage>
        <taxon>Eukaryota</taxon>
        <taxon>Metazoa</taxon>
        <taxon>Spiralia</taxon>
        <taxon>Lophotrochozoa</taxon>
        <taxon>Brachiopoda</taxon>
        <taxon>Linguliformea</taxon>
        <taxon>Lingulata</taxon>
        <taxon>Lingulida</taxon>
        <taxon>Linguloidea</taxon>
        <taxon>Lingulidae</taxon>
        <taxon>Lingula</taxon>
    </lineage>
</organism>
<sequence length="288" mass="33967">MYSIRRIIWDGELIPYYTGFKRRLATIREWDVPDDVIFVTSYPKAGTHWMMKTINILLDAQRKCDGDVDTRVLDSQDFLTSWPFLEEMEGNKLASPIRPSMVVCTHLPRRLLPVKIWENNKIIHLIRSPKDTAVSLYHFQKARGVGVGTFEQFLQRFTNGEGAYGSWFDKELDWWTHERQNPNVLFMSYEERIKAPEESVRKVIRFLDLENLPMDDNFLQNVVKRTSFESMKNEDGRTLTKGLAMQTGTFCRKGQVGDWKNYFTVKQNEDFDKKFFEKMKETDLAVMF</sequence>
<dbReference type="Proteomes" id="UP000085678">
    <property type="component" value="Unplaced"/>
</dbReference>
<dbReference type="KEGG" id="lak:106151326"/>
<dbReference type="InParanoid" id="A0A1S3H3E0"/>
<protein>
    <submittedName>
        <fullName evidence="5">Sulfotransferase family cytosolic 1B member 1</fullName>
    </submittedName>
</protein>
<dbReference type="GO" id="GO:0008146">
    <property type="term" value="F:sulfotransferase activity"/>
    <property type="evidence" value="ECO:0007669"/>
    <property type="project" value="InterPro"/>
</dbReference>
<accession>A0A1S3H3E0</accession>
<evidence type="ECO:0000259" key="3">
    <source>
        <dbReference type="Pfam" id="PF00685"/>
    </source>
</evidence>
<keyword evidence="4" id="KW-1185">Reference proteome</keyword>
<dbReference type="Gene3D" id="3.40.50.300">
    <property type="entry name" value="P-loop containing nucleotide triphosphate hydrolases"/>
    <property type="match status" value="1"/>
</dbReference>
<dbReference type="GeneID" id="106151326"/>
<dbReference type="PANTHER" id="PTHR11783">
    <property type="entry name" value="SULFOTRANSFERASE SULT"/>
    <property type="match status" value="1"/>
</dbReference>
<dbReference type="RefSeq" id="XP_013379996.1">
    <property type="nucleotide sequence ID" value="XM_013524542.1"/>
</dbReference>
<evidence type="ECO:0000313" key="5">
    <source>
        <dbReference type="RefSeq" id="XP_013379996.1"/>
    </source>
</evidence>
<evidence type="ECO:0000313" key="4">
    <source>
        <dbReference type="Proteomes" id="UP000085678"/>
    </source>
</evidence>
<comment type="similarity">
    <text evidence="1">Belongs to the sulfotransferase 1 family.</text>
</comment>
<dbReference type="AlphaFoldDB" id="A0A1S3H3E0"/>
<dbReference type="InterPro" id="IPR000863">
    <property type="entry name" value="Sulfotransferase_dom"/>
</dbReference>
<dbReference type="InterPro" id="IPR027417">
    <property type="entry name" value="P-loop_NTPase"/>
</dbReference>
<feature type="domain" description="Sulfotransferase" evidence="3">
    <location>
        <begin position="35"/>
        <end position="282"/>
    </location>
</feature>
<name>A0A1S3H3E0_LINAN</name>
<dbReference type="OrthoDB" id="6048410at2759"/>
<reference evidence="5" key="2">
    <citation type="submission" date="2025-08" db="UniProtKB">
        <authorList>
            <consortium name="RefSeq"/>
        </authorList>
    </citation>
    <scope>IDENTIFICATION</scope>
</reference>
<proteinExistence type="inferred from homology"/>
<reference evidence="5" key="1">
    <citation type="journal article" date="2015" name="Nat. Commun.">
        <title>The Lingula genome provides insights into brachiopod evolution and the origin of phosphate biomineralization.</title>
        <authorList>
            <person name="Luo Y.J."/>
            <person name="Takeuchi T."/>
            <person name="Koyanagi R."/>
            <person name="Yamada L."/>
            <person name="Kanda M."/>
            <person name="Khalturina M."/>
            <person name="Fujie M."/>
            <person name="Yamasaki S.I."/>
            <person name="Endo K."/>
            <person name="Satoh N."/>
        </authorList>
    </citation>
    <scope>NUCLEOTIDE SEQUENCE</scope>
</reference>
<keyword evidence="2" id="KW-0808">Transferase</keyword>
<dbReference type="SUPFAM" id="SSF52540">
    <property type="entry name" value="P-loop containing nucleoside triphosphate hydrolases"/>
    <property type="match status" value="1"/>
</dbReference>